<keyword evidence="2" id="KW-1185">Reference proteome</keyword>
<dbReference type="Proteomes" id="UP000618460">
    <property type="component" value="Unassembled WGS sequence"/>
</dbReference>
<accession>A0A917TQI4</accession>
<protein>
    <submittedName>
        <fullName evidence="1">Uncharacterized protein</fullName>
    </submittedName>
</protein>
<dbReference type="RefSeq" id="WP_117154867.1">
    <property type="nucleotide sequence ID" value="NZ_BMLG01000008.1"/>
</dbReference>
<dbReference type="OrthoDB" id="2970403at2"/>
<dbReference type="AlphaFoldDB" id="A0A917TQI4"/>
<dbReference type="EMBL" id="BMLG01000008">
    <property type="protein sequence ID" value="GGM32717.1"/>
    <property type="molecule type" value="Genomic_DNA"/>
</dbReference>
<evidence type="ECO:0000313" key="1">
    <source>
        <dbReference type="EMBL" id="GGM32717.1"/>
    </source>
</evidence>
<name>A0A917TQI4_9BACI</name>
<reference evidence="1" key="2">
    <citation type="submission" date="2020-09" db="EMBL/GenBank/DDBJ databases">
        <authorList>
            <person name="Sun Q."/>
            <person name="Zhou Y."/>
        </authorList>
    </citation>
    <scope>NUCLEOTIDE SEQUENCE</scope>
    <source>
        <strain evidence="1">CGMCC 1.6333</strain>
    </source>
</reference>
<gene>
    <name evidence="1" type="ORF">GCM10011351_18450</name>
</gene>
<reference evidence="1" key="1">
    <citation type="journal article" date="2014" name="Int. J. Syst. Evol. Microbiol.">
        <title>Complete genome sequence of Corynebacterium casei LMG S-19264T (=DSM 44701T), isolated from a smear-ripened cheese.</title>
        <authorList>
            <consortium name="US DOE Joint Genome Institute (JGI-PGF)"/>
            <person name="Walter F."/>
            <person name="Albersmeier A."/>
            <person name="Kalinowski J."/>
            <person name="Ruckert C."/>
        </authorList>
    </citation>
    <scope>NUCLEOTIDE SEQUENCE</scope>
    <source>
        <strain evidence="1">CGMCC 1.6333</strain>
    </source>
</reference>
<sequence length="134" mass="15544">MECVKTKQIKQANVKDFFQEKWPKDTTENTIVEYGYFIKEAESIRAFFMLEPMNQNAVRLKNLYIKGDLTALHVLAIIEMSIQAAREQPATYLYIHSQQETLDELVSQLGFQVVDVPVDNKTIEGQWWGLTVDK</sequence>
<proteinExistence type="predicted"/>
<evidence type="ECO:0000313" key="2">
    <source>
        <dbReference type="Proteomes" id="UP000618460"/>
    </source>
</evidence>
<organism evidence="1 2">
    <name type="scientific">Paraliobacillus quinghaiensis</name>
    <dbReference type="NCBI Taxonomy" id="470815"/>
    <lineage>
        <taxon>Bacteria</taxon>
        <taxon>Bacillati</taxon>
        <taxon>Bacillota</taxon>
        <taxon>Bacilli</taxon>
        <taxon>Bacillales</taxon>
        <taxon>Bacillaceae</taxon>
        <taxon>Paraliobacillus</taxon>
    </lineage>
</organism>
<comment type="caution">
    <text evidence="1">The sequence shown here is derived from an EMBL/GenBank/DDBJ whole genome shotgun (WGS) entry which is preliminary data.</text>
</comment>